<dbReference type="EMBL" id="GGEC01076583">
    <property type="protein sequence ID" value="MBX57067.1"/>
    <property type="molecule type" value="Transcribed_RNA"/>
</dbReference>
<reference evidence="1" key="1">
    <citation type="submission" date="2018-02" db="EMBL/GenBank/DDBJ databases">
        <title>Rhizophora mucronata_Transcriptome.</title>
        <authorList>
            <person name="Meera S.P."/>
            <person name="Sreeshan A."/>
            <person name="Augustine A."/>
        </authorList>
    </citation>
    <scope>NUCLEOTIDE SEQUENCE</scope>
    <source>
        <tissue evidence="1">Leaf</tissue>
    </source>
</reference>
<sequence>MHQARSLFLFLSPLMRSQWQ</sequence>
<protein>
    <submittedName>
        <fullName evidence="1">Uncharacterized protein</fullName>
    </submittedName>
</protein>
<dbReference type="AlphaFoldDB" id="A0A2P2PQN8"/>
<accession>A0A2P2PQN8</accession>
<evidence type="ECO:0000313" key="1">
    <source>
        <dbReference type="EMBL" id="MBX57067.1"/>
    </source>
</evidence>
<proteinExistence type="predicted"/>
<organism evidence="1">
    <name type="scientific">Rhizophora mucronata</name>
    <name type="common">Asiatic mangrove</name>
    <dbReference type="NCBI Taxonomy" id="61149"/>
    <lineage>
        <taxon>Eukaryota</taxon>
        <taxon>Viridiplantae</taxon>
        <taxon>Streptophyta</taxon>
        <taxon>Embryophyta</taxon>
        <taxon>Tracheophyta</taxon>
        <taxon>Spermatophyta</taxon>
        <taxon>Magnoliopsida</taxon>
        <taxon>eudicotyledons</taxon>
        <taxon>Gunneridae</taxon>
        <taxon>Pentapetalae</taxon>
        <taxon>rosids</taxon>
        <taxon>fabids</taxon>
        <taxon>Malpighiales</taxon>
        <taxon>Rhizophoraceae</taxon>
        <taxon>Rhizophora</taxon>
    </lineage>
</organism>
<name>A0A2P2PQN8_RHIMU</name>